<comment type="caution">
    <text evidence="2">The sequence shown here is derived from an EMBL/GenBank/DDBJ whole genome shotgun (WGS) entry which is preliminary data.</text>
</comment>
<feature type="domain" description="Helitron helicase-like" evidence="1">
    <location>
        <begin position="49"/>
        <end position="174"/>
    </location>
</feature>
<evidence type="ECO:0000259" key="1">
    <source>
        <dbReference type="Pfam" id="PF14214"/>
    </source>
</evidence>
<organism evidence="2 3">
    <name type="scientific">Trichonephila clavata</name>
    <name type="common">Joro spider</name>
    <name type="synonym">Nephila clavata</name>
    <dbReference type="NCBI Taxonomy" id="2740835"/>
    <lineage>
        <taxon>Eukaryota</taxon>
        <taxon>Metazoa</taxon>
        <taxon>Ecdysozoa</taxon>
        <taxon>Arthropoda</taxon>
        <taxon>Chelicerata</taxon>
        <taxon>Arachnida</taxon>
        <taxon>Araneae</taxon>
        <taxon>Araneomorphae</taxon>
        <taxon>Entelegynae</taxon>
        <taxon>Araneoidea</taxon>
        <taxon>Nephilidae</taxon>
        <taxon>Trichonephila</taxon>
    </lineage>
</organism>
<proteinExistence type="predicted"/>
<evidence type="ECO:0000313" key="3">
    <source>
        <dbReference type="Proteomes" id="UP000887116"/>
    </source>
</evidence>
<protein>
    <submittedName>
        <fullName evidence="2">Helitron_like_N domain-containing protein</fullName>
    </submittedName>
</protein>
<dbReference type="EMBL" id="BMAO01022020">
    <property type="protein sequence ID" value="GFQ79174.1"/>
    <property type="molecule type" value="Genomic_DNA"/>
</dbReference>
<dbReference type="PANTHER" id="PTHR45786:SF74">
    <property type="entry name" value="ATP-DEPENDENT DNA HELICASE"/>
    <property type="match status" value="1"/>
</dbReference>
<sequence>MAGSLEFRTLHRFYDALEYPIIFWKGQEEYSFDTKQPKPDKKFTTKIFVYHMMVCRNNFNLLLQCRLLLFQFLLDIYVKMESERLRFIALHQAKLRTEIYIHLQDMIRIDANLDPNSLGQMVILPSSFVNSSRYLHEYTQDVFTYVHHYGRPVLFIAMTCNPALPEIARELIPDQFDKQT</sequence>
<evidence type="ECO:0000313" key="2">
    <source>
        <dbReference type="EMBL" id="GFQ79174.1"/>
    </source>
</evidence>
<dbReference type="PANTHER" id="PTHR45786">
    <property type="entry name" value="DNA BINDING PROTEIN-LIKE"/>
    <property type="match status" value="1"/>
</dbReference>
<dbReference type="Pfam" id="PF14214">
    <property type="entry name" value="Helitron_like_N"/>
    <property type="match status" value="1"/>
</dbReference>
<reference evidence="2" key="1">
    <citation type="submission" date="2020-07" db="EMBL/GenBank/DDBJ databases">
        <title>Multicomponent nature underlies the extraordinary mechanical properties of spider dragline silk.</title>
        <authorList>
            <person name="Kono N."/>
            <person name="Nakamura H."/>
            <person name="Mori M."/>
            <person name="Yoshida Y."/>
            <person name="Ohtoshi R."/>
            <person name="Malay A.D."/>
            <person name="Moran D.A.P."/>
            <person name="Tomita M."/>
            <person name="Numata K."/>
            <person name="Arakawa K."/>
        </authorList>
    </citation>
    <scope>NUCLEOTIDE SEQUENCE</scope>
</reference>
<dbReference type="Proteomes" id="UP000887116">
    <property type="component" value="Unassembled WGS sequence"/>
</dbReference>
<dbReference type="InterPro" id="IPR025476">
    <property type="entry name" value="Helitron_helicase-like"/>
</dbReference>
<accession>A0A8X6KN34</accession>
<gene>
    <name evidence="2" type="primary">EVAR_461_1</name>
    <name evidence="2" type="ORF">TNCT_529521</name>
</gene>
<dbReference type="OrthoDB" id="6420069at2759"/>
<name>A0A8X6KN34_TRICU</name>
<dbReference type="AlphaFoldDB" id="A0A8X6KN34"/>
<keyword evidence="3" id="KW-1185">Reference proteome</keyword>